<keyword evidence="3" id="KW-0964">Secreted</keyword>
<dbReference type="InterPro" id="IPR018511">
    <property type="entry name" value="Hemolysin-typ_Ca-bd_CS"/>
</dbReference>
<dbReference type="GO" id="GO:0005576">
    <property type="term" value="C:extracellular region"/>
    <property type="evidence" value="ECO:0007669"/>
    <property type="project" value="UniProtKB-SubCell"/>
</dbReference>
<comment type="subcellular location">
    <subcellularLocation>
        <location evidence="1">Membrane</location>
    </subcellularLocation>
    <subcellularLocation>
        <location evidence="2">Secreted</location>
    </subcellularLocation>
</comment>
<evidence type="ECO:0000256" key="7">
    <source>
        <dbReference type="ARBA" id="ARBA00023136"/>
    </source>
</evidence>
<dbReference type="KEGG" id="rmm:ROSMUCSMR3_00466"/>
<proteinExistence type="predicted"/>
<feature type="compositionally biased region" description="Gly residues" evidence="8">
    <location>
        <begin position="935"/>
        <end position="947"/>
    </location>
</feature>
<dbReference type="PANTHER" id="PTHR38340">
    <property type="entry name" value="S-LAYER PROTEIN"/>
    <property type="match status" value="1"/>
</dbReference>
<dbReference type="PANTHER" id="PTHR38340:SF1">
    <property type="entry name" value="S-LAYER PROTEIN"/>
    <property type="match status" value="1"/>
</dbReference>
<dbReference type="GO" id="GO:0090729">
    <property type="term" value="F:toxin activity"/>
    <property type="evidence" value="ECO:0007669"/>
    <property type="project" value="UniProtKB-KW"/>
</dbReference>
<evidence type="ECO:0000256" key="4">
    <source>
        <dbReference type="ARBA" id="ARBA00022656"/>
    </source>
</evidence>
<dbReference type="OrthoDB" id="9342475at2"/>
<evidence type="ECO:0000256" key="3">
    <source>
        <dbReference type="ARBA" id="ARBA00022525"/>
    </source>
</evidence>
<feature type="region of interest" description="Disordered" evidence="8">
    <location>
        <begin position="854"/>
        <end position="887"/>
    </location>
</feature>
<organism evidence="9 10">
    <name type="scientific">Roseovarius mucosus</name>
    <dbReference type="NCBI Taxonomy" id="215743"/>
    <lineage>
        <taxon>Bacteria</taxon>
        <taxon>Pseudomonadati</taxon>
        <taxon>Pseudomonadota</taxon>
        <taxon>Alphaproteobacteria</taxon>
        <taxon>Rhodobacterales</taxon>
        <taxon>Roseobacteraceae</taxon>
        <taxon>Roseovarius</taxon>
    </lineage>
</organism>
<dbReference type="Gene3D" id="2.150.10.10">
    <property type="entry name" value="Serralysin-like metalloprotease, C-terminal"/>
    <property type="match status" value="5"/>
</dbReference>
<feature type="region of interest" description="Disordered" evidence="8">
    <location>
        <begin position="926"/>
        <end position="974"/>
    </location>
</feature>
<keyword evidence="10" id="KW-1185">Reference proteome</keyword>
<keyword evidence="4" id="KW-0800">Toxin</keyword>
<dbReference type="PRINTS" id="PR01488">
    <property type="entry name" value="RTXTOXINA"/>
</dbReference>
<dbReference type="SUPFAM" id="SSF51120">
    <property type="entry name" value="beta-Roll"/>
    <property type="match status" value="4"/>
</dbReference>
<dbReference type="InterPro" id="IPR003995">
    <property type="entry name" value="RTX_toxin_determinant-A"/>
</dbReference>
<gene>
    <name evidence="9" type="primary">ltxA</name>
    <name evidence="9" type="ORF">ROSMUCSMR3_00466</name>
</gene>
<dbReference type="AlphaFoldDB" id="A0A1V0RJM4"/>
<dbReference type="InterPro" id="IPR050557">
    <property type="entry name" value="RTX_toxin/Mannuronan_C5-epim"/>
</dbReference>
<dbReference type="GO" id="GO:0005509">
    <property type="term" value="F:calcium ion binding"/>
    <property type="evidence" value="ECO:0007669"/>
    <property type="project" value="InterPro"/>
</dbReference>
<reference evidence="9 10" key="1">
    <citation type="submission" date="2017-03" db="EMBL/GenBank/DDBJ databases">
        <title>Genome Sequence of Roseovarius mucosus strain SMR3 Isolated from a culture of the Diatom Skeletonema marinoi.</title>
        <authorList>
            <person name="Topel M."/>
            <person name="Pinder M."/>
            <person name="Johansson O.N."/>
            <person name="Kourtchenko O."/>
            <person name="Godhe A."/>
            <person name="Clarke A.K."/>
        </authorList>
    </citation>
    <scope>NUCLEOTIDE SEQUENCE [LARGE SCALE GENOMIC DNA]</scope>
    <source>
        <strain evidence="9 10">SMR3</strain>
    </source>
</reference>
<name>A0A1V0RJM4_9RHOB</name>
<evidence type="ECO:0000313" key="9">
    <source>
        <dbReference type="EMBL" id="ARE81970.1"/>
    </source>
</evidence>
<protein>
    <submittedName>
        <fullName evidence="9">Leukotoxin</fullName>
    </submittedName>
</protein>
<dbReference type="Proteomes" id="UP000192273">
    <property type="component" value="Chromosome"/>
</dbReference>
<feature type="compositionally biased region" description="Acidic residues" evidence="8">
    <location>
        <begin position="856"/>
        <end position="868"/>
    </location>
</feature>
<evidence type="ECO:0000256" key="8">
    <source>
        <dbReference type="SAM" id="MobiDB-lite"/>
    </source>
</evidence>
<evidence type="ECO:0000256" key="6">
    <source>
        <dbReference type="ARBA" id="ARBA00023026"/>
    </source>
</evidence>
<dbReference type="PROSITE" id="PS00330">
    <property type="entry name" value="HEMOLYSIN_CALCIUM"/>
    <property type="match status" value="6"/>
</dbReference>
<keyword evidence="7" id="KW-0472">Membrane</keyword>
<dbReference type="InterPro" id="IPR001343">
    <property type="entry name" value="Hemolysn_Ca-bd"/>
</dbReference>
<evidence type="ECO:0000256" key="2">
    <source>
        <dbReference type="ARBA" id="ARBA00004613"/>
    </source>
</evidence>
<dbReference type="PRINTS" id="PR00313">
    <property type="entry name" value="CABNDNGRPT"/>
</dbReference>
<keyword evidence="5" id="KW-0677">Repeat</keyword>
<evidence type="ECO:0000256" key="1">
    <source>
        <dbReference type="ARBA" id="ARBA00004370"/>
    </source>
</evidence>
<accession>A0A1V0RJM4</accession>
<keyword evidence="6" id="KW-0843">Virulence</keyword>
<dbReference type="InterPro" id="IPR011049">
    <property type="entry name" value="Serralysin-like_metalloprot_C"/>
</dbReference>
<dbReference type="Pfam" id="PF00353">
    <property type="entry name" value="HemolysinCabind"/>
    <property type="match status" value="7"/>
</dbReference>
<evidence type="ECO:0000256" key="5">
    <source>
        <dbReference type="ARBA" id="ARBA00022737"/>
    </source>
</evidence>
<dbReference type="EMBL" id="CP020474">
    <property type="protein sequence ID" value="ARE81970.1"/>
    <property type="molecule type" value="Genomic_DNA"/>
</dbReference>
<evidence type="ECO:0000313" key="10">
    <source>
        <dbReference type="Proteomes" id="UP000192273"/>
    </source>
</evidence>
<sequence>MGICELWERFMRNNLSIALGSEHFANEGRQISSSALGAEFLGWEFFSGFENRQQQVGFDHVRWAGGLPVEEGINTDESPDGSREVVFDLTFENIVDWDRNVSNGYSDDPVPREGIREMMQFAVEHNASFAMIAPTVRYIDVAFDDPVSALEQARNDIRVFATRLLNGEFGDLPKEFILEVGTEYYSVATLWREHFSRPGIDIARTAGEVFAAMVDELDKVLRDPALNPTGYDINIAVQLGRSFSRDDDPSRGFDANGDINGGWGEHADNQDFITALQDIGALDAVDSVIFHRYVPNFWGIERGLWTPVGGVTLETVIDQWESAAGRDLGLVGGHLAPAAQGDDDIEFHAPSLTSILQLTTALLANGMDHGTIFGLGFGTDGSLGFRSEVFLGGQLYGMMVESLPGLAVHDGFQNNTSPVDSVWQDGRIVDEFLRVDDSVNSYVFENEDLVVIFLVAKDFAAETLEYSLHFKEAFETVSISRLWDDDNQFLNPRTDERIGHIGQMAHEADVPLSVTGSGSRLDLSFHHDFEVIRVTLDRRVVDAFQGTDGDDLFRINHREDQVFDAGLGNDTVQSSVDFVLRHASAGRDIENLHFVGSDDLTGIGNAADNTLLGNSGNNHLSGVWGDDTVSGEDGNDTLVGEVGDDLLIGGRGFDHLFGGDGHDTLRGGDQADYLSGGSADDVLHGGEGADTLIGGDGADIFVIDPASMSSDIIADFTIGVDRIDVSRWQLEAFSEIIISWIDGQTFVQDAVGSFFFIDNLSRGEGESLSVDNFILNADDEHIGSVENNTLAPSVSPPAASLHPPTPIMPGVAPVLQVGGTEDDLLEGGTGADALAGNTGADTLLGHSGNDRLAGGDGDDLIEGGEGDDNLGGGLGADHLEGQAGNDTIGGGGGNDILFGGNGADVLSGGEGNDLLAGGEGNDRLAGSFGHDTLRGGNGNDRIGGGPGRDILEGGEGNDELGGGEGDDIVTGGAGDDFLAGGGREDLLDGGTGDDTLNGGLGNDRLIGREGADVFIFNEFTAGERDVIVDFQVGEDHLRLAGIEGQGLNGRFLALTIQDTDEGALLRHAGHEILLDDVTAASLSHYDFIFL</sequence>
<dbReference type="RefSeq" id="WP_157667261.1">
    <property type="nucleotide sequence ID" value="NZ_CP020474.1"/>
</dbReference>
<dbReference type="GO" id="GO:0016020">
    <property type="term" value="C:membrane"/>
    <property type="evidence" value="ECO:0007669"/>
    <property type="project" value="UniProtKB-SubCell"/>
</dbReference>